<name>A0A9D1S849_9FIRM</name>
<dbReference type="GO" id="GO:0016740">
    <property type="term" value="F:transferase activity"/>
    <property type="evidence" value="ECO:0007669"/>
    <property type="project" value="InterPro"/>
</dbReference>
<reference evidence="2" key="2">
    <citation type="journal article" date="2021" name="PeerJ">
        <title>Extensive microbial diversity within the chicken gut microbiome revealed by metagenomics and culture.</title>
        <authorList>
            <person name="Gilroy R."/>
            <person name="Ravi A."/>
            <person name="Getino M."/>
            <person name="Pursley I."/>
            <person name="Horton D.L."/>
            <person name="Alikhan N.F."/>
            <person name="Baker D."/>
            <person name="Gharbi K."/>
            <person name="Hall N."/>
            <person name="Watson M."/>
            <person name="Adriaenssens E.M."/>
            <person name="Foster-Nyarko E."/>
            <person name="Jarju S."/>
            <person name="Secka A."/>
            <person name="Antonio M."/>
            <person name="Oren A."/>
            <person name="Chaudhuri R.R."/>
            <person name="La Ragione R."/>
            <person name="Hildebrand F."/>
            <person name="Pallen M.J."/>
        </authorList>
    </citation>
    <scope>NUCLEOTIDE SEQUENCE</scope>
    <source>
        <strain evidence="2">ChiGjej1B1-1684</strain>
    </source>
</reference>
<comment type="caution">
    <text evidence="2">The sequence shown here is derived from an EMBL/GenBank/DDBJ whole genome shotgun (WGS) entry which is preliminary data.</text>
</comment>
<sequence>MVDCRQLVVVESSGNEAVVSFYEKQDSGLWQDTGLTVSGWVGVNGVDEKSQEGDGKTPYGLFSVGEAFYIGEEPETGLDSFQVTENTYWVDDPQSVYYNQKVEGTENKDWNSAEHMISYSQSYKYGFVVNFNMDPIVPGKGSAIFFHCGTAPTAGCVAVPESSVLSYLERLDKNKNPYILLM</sequence>
<feature type="domain" description="L,D-TPase catalytic" evidence="1">
    <location>
        <begin position="30"/>
        <end position="174"/>
    </location>
</feature>
<dbReference type="Proteomes" id="UP000824118">
    <property type="component" value="Unassembled WGS sequence"/>
</dbReference>
<evidence type="ECO:0000313" key="3">
    <source>
        <dbReference type="Proteomes" id="UP000824118"/>
    </source>
</evidence>
<dbReference type="AlphaFoldDB" id="A0A9D1S849"/>
<evidence type="ECO:0000259" key="1">
    <source>
        <dbReference type="Pfam" id="PF03734"/>
    </source>
</evidence>
<accession>A0A9D1S849</accession>
<dbReference type="PANTHER" id="PTHR38589:SF1">
    <property type="entry name" value="BLR0621 PROTEIN"/>
    <property type="match status" value="1"/>
</dbReference>
<reference evidence="2" key="1">
    <citation type="submission" date="2020-10" db="EMBL/GenBank/DDBJ databases">
        <authorList>
            <person name="Gilroy R."/>
        </authorList>
    </citation>
    <scope>NUCLEOTIDE SEQUENCE</scope>
    <source>
        <strain evidence="2">ChiGjej1B1-1684</strain>
    </source>
</reference>
<evidence type="ECO:0000313" key="2">
    <source>
        <dbReference type="EMBL" id="HIU50405.1"/>
    </source>
</evidence>
<dbReference type="PANTHER" id="PTHR38589">
    <property type="entry name" value="BLR0621 PROTEIN"/>
    <property type="match status" value="1"/>
</dbReference>
<dbReference type="EMBL" id="DVNG01000079">
    <property type="protein sequence ID" value="HIU50405.1"/>
    <property type="molecule type" value="Genomic_DNA"/>
</dbReference>
<gene>
    <name evidence="2" type="ORF">IAD22_05280</name>
</gene>
<protein>
    <submittedName>
        <fullName evidence="2">L,D-transpeptidase family protein</fullName>
    </submittedName>
</protein>
<proteinExistence type="predicted"/>
<dbReference type="InterPro" id="IPR005490">
    <property type="entry name" value="LD_TPept_cat_dom"/>
</dbReference>
<organism evidence="2 3">
    <name type="scientific">Candidatus Limousia pullorum</name>
    <dbReference type="NCBI Taxonomy" id="2840860"/>
    <lineage>
        <taxon>Bacteria</taxon>
        <taxon>Bacillati</taxon>
        <taxon>Bacillota</taxon>
        <taxon>Clostridia</taxon>
        <taxon>Eubacteriales</taxon>
        <taxon>Oscillospiraceae</taxon>
        <taxon>Oscillospiraceae incertae sedis</taxon>
        <taxon>Candidatus Limousia</taxon>
    </lineage>
</organism>
<dbReference type="Pfam" id="PF03734">
    <property type="entry name" value="YkuD"/>
    <property type="match status" value="1"/>
</dbReference>